<evidence type="ECO:0000313" key="4">
    <source>
        <dbReference type="Proteomes" id="UP000468901"/>
    </source>
</evidence>
<evidence type="ECO:0000256" key="1">
    <source>
        <dbReference type="SAM" id="SignalP"/>
    </source>
</evidence>
<feature type="signal peptide" evidence="1">
    <location>
        <begin position="1"/>
        <end position="34"/>
    </location>
</feature>
<dbReference type="InterPro" id="IPR036709">
    <property type="entry name" value="Autotransporte_beta_dom_sf"/>
</dbReference>
<dbReference type="SUPFAM" id="SSF103515">
    <property type="entry name" value="Autotransporter"/>
    <property type="match status" value="1"/>
</dbReference>
<dbReference type="AlphaFoldDB" id="A0A6N6VMB5"/>
<protein>
    <submittedName>
        <fullName evidence="3">Autotransporter domain-containing protein</fullName>
    </submittedName>
</protein>
<feature type="chain" id="PRO_5026727770" evidence="1">
    <location>
        <begin position="35"/>
        <end position="879"/>
    </location>
</feature>
<dbReference type="SMART" id="SM00869">
    <property type="entry name" value="Autotransporter"/>
    <property type="match status" value="1"/>
</dbReference>
<reference evidence="3 4" key="1">
    <citation type="submission" date="2019-09" db="EMBL/GenBank/DDBJ databases">
        <title>Parvibaculum sedimenti sp. nov., isolated from sediment.</title>
        <authorList>
            <person name="Wang Y."/>
        </authorList>
    </citation>
    <scope>NUCLEOTIDE SEQUENCE [LARGE SCALE GENOMIC DNA]</scope>
    <source>
        <strain evidence="3 4">HXT-9</strain>
    </source>
</reference>
<organism evidence="3 4">
    <name type="scientific">Parvibaculum sedimenti</name>
    <dbReference type="NCBI Taxonomy" id="2608632"/>
    <lineage>
        <taxon>Bacteria</taxon>
        <taxon>Pseudomonadati</taxon>
        <taxon>Pseudomonadota</taxon>
        <taxon>Alphaproteobacteria</taxon>
        <taxon>Hyphomicrobiales</taxon>
        <taxon>Parvibaculaceae</taxon>
        <taxon>Parvibaculum</taxon>
    </lineage>
</organism>
<feature type="domain" description="Autotransporter" evidence="2">
    <location>
        <begin position="603"/>
        <end position="879"/>
    </location>
</feature>
<dbReference type="Pfam" id="PF03797">
    <property type="entry name" value="Autotransporter"/>
    <property type="match status" value="1"/>
</dbReference>
<dbReference type="Gene3D" id="2.40.128.130">
    <property type="entry name" value="Autotransporter beta-domain"/>
    <property type="match status" value="1"/>
</dbReference>
<dbReference type="PROSITE" id="PS51208">
    <property type="entry name" value="AUTOTRANSPORTER"/>
    <property type="match status" value="1"/>
</dbReference>
<dbReference type="InterPro" id="IPR005546">
    <property type="entry name" value="Autotransporte_beta"/>
</dbReference>
<sequence>MPYSPVHVRRSQRRATKLCALILPLSLWSGLAGADTTISSSTTAQTTSADGDITVTGTLSVGADTAVTIDSDNSFTNEGSTLAASAGGIGVSVTTATTGSIANTGTLRTGTAASSDTADDGVIGGPAIEVYQSLGGGISNAAGYTITTYGNNTIFVGTDATSPANITIGNVGTDAEAYGIYNAGYIYTYGSNSGEATTAIRVEADSGYTSDLTGGISNAGTSSIILSRAIDADATGISIGSGGIVDEIVNEGTLEALTLGTTGGKAVAISVEAGGTLNGITNSGTIEASASTVGDAVAIVDASGTLSSIVNSGTIEAIANDGAATAIDVSTSASAFTLTNSGTITGAIYLGSGASTITSDDGTITGNIDIASGGTLDMSLSGGAEFTGGTNTGATGTLDVQDATFRSAGSGYYATTAAFASDSIFAVTYDAVANTSALLTTTGTTSFAAGATVDVTFSSYLSTSETINLVDAGTLSLSAGGVDDLLIGGVSAGYNAVLSTSGNELYITLARKTAAELGITGNAATIYNVAPTAFALDDEFGAAVGNLSTVAAIQKLYKDLLPDLSGAREEQALRVQDISSGIVSSRLDLLRSDDQDGQTTGYRRRRNTGLWAQEAVSAESGAGGEKSASYDGTLYALAVGYDTRDGDGDVSGASFTYAAMQYGASDPAHDNVNQTYLLQLYHALNRGAFYWDAMGSLGLDSYKGYRQVTAGDVTRNPYANWMGYQAGLSTQVGYDLALGPISIRPALGASYTYLRQASYTEEGGGDGVDLAINANSFQSFRTTAELRVSGKTGGNPDIDPYLRGGITHEFLDATPVADGHFVAGGAFSVEGDALDKDIPFAGLGLGIGSGYARLNFDYTGQFGDKLTSHQATATFVMKF</sequence>
<keyword evidence="4" id="KW-1185">Reference proteome</keyword>
<comment type="caution">
    <text evidence="3">The sequence shown here is derived from an EMBL/GenBank/DDBJ whole genome shotgun (WGS) entry which is preliminary data.</text>
</comment>
<dbReference type="Proteomes" id="UP000468901">
    <property type="component" value="Unassembled WGS sequence"/>
</dbReference>
<name>A0A6N6VMB5_9HYPH</name>
<keyword evidence="1" id="KW-0732">Signal</keyword>
<gene>
    <name evidence="3" type="ORF">F2P47_06510</name>
</gene>
<dbReference type="EMBL" id="WESC01000005">
    <property type="protein sequence ID" value="KAB7740698.1"/>
    <property type="molecule type" value="Genomic_DNA"/>
</dbReference>
<evidence type="ECO:0000313" key="3">
    <source>
        <dbReference type="EMBL" id="KAB7740698.1"/>
    </source>
</evidence>
<evidence type="ECO:0000259" key="2">
    <source>
        <dbReference type="PROSITE" id="PS51208"/>
    </source>
</evidence>
<proteinExistence type="predicted"/>
<dbReference type="RefSeq" id="WP_152215466.1">
    <property type="nucleotide sequence ID" value="NZ_JBAQYD010000031.1"/>
</dbReference>
<accession>A0A6N6VMB5</accession>